<dbReference type="PANTHER" id="PTHR13504">
    <property type="entry name" value="FIDO DOMAIN-CONTAINING PROTEIN DDB_G0283145"/>
    <property type="match status" value="1"/>
</dbReference>
<evidence type="ECO:0000259" key="1">
    <source>
        <dbReference type="PROSITE" id="PS51459"/>
    </source>
</evidence>
<dbReference type="EMBL" id="CP145316">
    <property type="protein sequence ID" value="XAM17755.1"/>
    <property type="molecule type" value="Genomic_DNA"/>
</dbReference>
<accession>A0ABZ3F6C4</accession>
<organism evidence="2 3">
    <name type="scientific">Helicobacter mastomyrinus</name>
    <dbReference type="NCBI Taxonomy" id="287948"/>
    <lineage>
        <taxon>Bacteria</taxon>
        <taxon>Pseudomonadati</taxon>
        <taxon>Campylobacterota</taxon>
        <taxon>Epsilonproteobacteria</taxon>
        <taxon>Campylobacterales</taxon>
        <taxon>Helicobacteraceae</taxon>
        <taxon>Helicobacter</taxon>
    </lineage>
</organism>
<evidence type="ECO:0000313" key="3">
    <source>
        <dbReference type="Proteomes" id="UP001434737"/>
    </source>
</evidence>
<dbReference type="InterPro" id="IPR036597">
    <property type="entry name" value="Fido-like_dom_sf"/>
</dbReference>
<dbReference type="InterPro" id="IPR040198">
    <property type="entry name" value="Fido_containing"/>
</dbReference>
<dbReference type="RefSeq" id="WP_300732165.1">
    <property type="nucleotide sequence ID" value="NZ_CP145316.1"/>
</dbReference>
<dbReference type="Proteomes" id="UP001434737">
    <property type="component" value="Chromosome"/>
</dbReference>
<dbReference type="Gene3D" id="1.10.3290.10">
    <property type="entry name" value="Fido-like domain"/>
    <property type="match status" value="1"/>
</dbReference>
<protein>
    <submittedName>
        <fullName evidence="2">Fic family protein</fullName>
    </submittedName>
</protein>
<dbReference type="SUPFAM" id="SSF140931">
    <property type="entry name" value="Fic-like"/>
    <property type="match status" value="1"/>
</dbReference>
<dbReference type="PROSITE" id="PS51459">
    <property type="entry name" value="FIDO"/>
    <property type="match status" value="1"/>
</dbReference>
<dbReference type="Pfam" id="PF02661">
    <property type="entry name" value="Fic"/>
    <property type="match status" value="1"/>
</dbReference>
<reference evidence="2 3" key="1">
    <citation type="submission" date="2024-02" db="EMBL/GenBank/DDBJ databases">
        <title>Genome and pathogenicity analysis of Helicobacter mastomyrinus isolated from mice.</title>
        <authorList>
            <person name="Zhu L."/>
        </authorList>
    </citation>
    <scope>NUCLEOTIDE SEQUENCE [LARGE SCALE GENOMIC DNA]</scope>
    <source>
        <strain evidence="2 3">Hm-17</strain>
    </source>
</reference>
<sequence length="252" mass="28572">MTKLNELTLIQREELFKTLRISLTHHSNAIEGISLSYGETKSLLESGKTANNKPLDEHLIILGFADAYDVIIREANDKSILLNPSFIKDLHYIIFSHAHKVTPHLVRTPIGAYRTDYAKITGVDIQLSQPSKIAQDIENLLYQFPSNDLDLAKIAEFHALYEKIHPFADGNGRSGRLLMSFQCIQNNLIPPLIENTQRATYLSCLHTAQKEANFSPLSKFLEECQNVSLKLIHLQKQVNTNTSPQPTKIKRR</sequence>
<evidence type="ECO:0000313" key="2">
    <source>
        <dbReference type="EMBL" id="XAM17755.1"/>
    </source>
</evidence>
<proteinExistence type="predicted"/>
<feature type="domain" description="Fido" evidence="1">
    <location>
        <begin position="82"/>
        <end position="223"/>
    </location>
</feature>
<gene>
    <name evidence="2" type="ORF">V3I05_08690</name>
</gene>
<dbReference type="PANTHER" id="PTHR13504:SF38">
    <property type="entry name" value="FIDO DOMAIN-CONTAINING PROTEIN"/>
    <property type="match status" value="1"/>
</dbReference>
<keyword evidence="3" id="KW-1185">Reference proteome</keyword>
<name>A0ABZ3F6C4_9HELI</name>
<dbReference type="InterPro" id="IPR003812">
    <property type="entry name" value="Fido"/>
</dbReference>